<reference evidence="6 7" key="1">
    <citation type="submission" date="2020-02" db="EMBL/GenBank/DDBJ databases">
        <authorList>
            <person name="Li X.-J."/>
            <person name="Han X.-M."/>
        </authorList>
    </citation>
    <scope>NUCLEOTIDE SEQUENCE [LARGE SCALE GENOMIC DNA]</scope>
    <source>
        <strain evidence="6 7">CCTCC AB 2017055</strain>
    </source>
</reference>
<sequence>MSESVQLDPVDWQILSILQDDASITNKALADRVGLPTSSCHERVRRLRTAGVIDGIRASVNPAAVGRGLQAFIAVRLRPHRRDMIESFTAAVLELPETLALYNVSGPEDFFLHVAVVDSTDLQRLIIDDLASRPEIAHCQTHLIFDRPLVTSMRPYPDTHTGPTTGWRNRGSTP</sequence>
<evidence type="ECO:0000313" key="7">
    <source>
        <dbReference type="Proteomes" id="UP000475214"/>
    </source>
</evidence>
<dbReference type="RefSeq" id="WP_163744953.1">
    <property type="nucleotide sequence ID" value="NZ_JAAGOA010000034.1"/>
</dbReference>
<dbReference type="GO" id="GO:0043565">
    <property type="term" value="F:sequence-specific DNA binding"/>
    <property type="evidence" value="ECO:0007669"/>
    <property type="project" value="InterPro"/>
</dbReference>
<evidence type="ECO:0000256" key="3">
    <source>
        <dbReference type="ARBA" id="ARBA00023163"/>
    </source>
</evidence>
<evidence type="ECO:0000256" key="1">
    <source>
        <dbReference type="ARBA" id="ARBA00023015"/>
    </source>
</evidence>
<dbReference type="PROSITE" id="PS50956">
    <property type="entry name" value="HTH_ASNC_2"/>
    <property type="match status" value="1"/>
</dbReference>
<gene>
    <name evidence="6" type="ORF">G1H10_30100</name>
</gene>
<dbReference type="Proteomes" id="UP000475214">
    <property type="component" value="Unassembled WGS sequence"/>
</dbReference>
<dbReference type="SUPFAM" id="SSF54909">
    <property type="entry name" value="Dimeric alpha+beta barrel"/>
    <property type="match status" value="1"/>
</dbReference>
<keyword evidence="1" id="KW-0805">Transcription regulation</keyword>
<dbReference type="Pfam" id="PF13412">
    <property type="entry name" value="HTH_24"/>
    <property type="match status" value="1"/>
</dbReference>
<evidence type="ECO:0000313" key="6">
    <source>
        <dbReference type="EMBL" id="NEE04428.1"/>
    </source>
</evidence>
<feature type="region of interest" description="Disordered" evidence="4">
    <location>
        <begin position="154"/>
        <end position="174"/>
    </location>
</feature>
<keyword evidence="3" id="KW-0804">Transcription</keyword>
<name>A0A6L9SIB7_9ACTN</name>
<evidence type="ECO:0000259" key="5">
    <source>
        <dbReference type="PROSITE" id="PS50956"/>
    </source>
</evidence>
<keyword evidence="2" id="KW-0238">DNA-binding</keyword>
<evidence type="ECO:0000256" key="2">
    <source>
        <dbReference type="ARBA" id="ARBA00023125"/>
    </source>
</evidence>
<evidence type="ECO:0000256" key="4">
    <source>
        <dbReference type="SAM" id="MobiDB-lite"/>
    </source>
</evidence>
<feature type="domain" description="HTH asnC-type" evidence="5">
    <location>
        <begin position="7"/>
        <end position="68"/>
    </location>
</feature>
<dbReference type="PANTHER" id="PTHR30154:SF54">
    <property type="entry name" value="POSSIBLE TRANSCRIPTIONAL REGULATORY PROTEIN (PROBABLY LRP_ASNC-FAMILY)"/>
    <property type="match status" value="1"/>
</dbReference>
<dbReference type="PANTHER" id="PTHR30154">
    <property type="entry name" value="LEUCINE-RESPONSIVE REGULATORY PROTEIN"/>
    <property type="match status" value="1"/>
</dbReference>
<dbReference type="InterPro" id="IPR011991">
    <property type="entry name" value="ArsR-like_HTH"/>
</dbReference>
<dbReference type="InterPro" id="IPR036388">
    <property type="entry name" value="WH-like_DNA-bd_sf"/>
</dbReference>
<feature type="compositionally biased region" description="Polar residues" evidence="4">
    <location>
        <begin position="161"/>
        <end position="174"/>
    </location>
</feature>
<dbReference type="InterPro" id="IPR036390">
    <property type="entry name" value="WH_DNA-bd_sf"/>
</dbReference>
<proteinExistence type="predicted"/>
<dbReference type="EMBL" id="JAAGOA010000034">
    <property type="protein sequence ID" value="NEE04428.1"/>
    <property type="molecule type" value="Genomic_DNA"/>
</dbReference>
<accession>A0A6L9SIB7</accession>
<dbReference type="InterPro" id="IPR011008">
    <property type="entry name" value="Dimeric_a/b-barrel"/>
</dbReference>
<dbReference type="Gene3D" id="3.30.70.920">
    <property type="match status" value="1"/>
</dbReference>
<dbReference type="Pfam" id="PF01037">
    <property type="entry name" value="AsnC_trans_reg"/>
    <property type="match status" value="1"/>
</dbReference>
<dbReference type="SMART" id="SM00344">
    <property type="entry name" value="HTH_ASNC"/>
    <property type="match status" value="1"/>
</dbReference>
<dbReference type="InterPro" id="IPR019888">
    <property type="entry name" value="Tscrpt_reg_AsnC-like"/>
</dbReference>
<dbReference type="InterPro" id="IPR000485">
    <property type="entry name" value="AsnC-type_HTH_dom"/>
</dbReference>
<dbReference type="SUPFAM" id="SSF46785">
    <property type="entry name" value="Winged helix' DNA-binding domain"/>
    <property type="match status" value="1"/>
</dbReference>
<dbReference type="GO" id="GO:0043200">
    <property type="term" value="P:response to amino acid"/>
    <property type="evidence" value="ECO:0007669"/>
    <property type="project" value="TreeGrafter"/>
</dbReference>
<dbReference type="InterPro" id="IPR019887">
    <property type="entry name" value="Tscrpt_reg_AsnC/Lrp_C"/>
</dbReference>
<keyword evidence="7" id="KW-1185">Reference proteome</keyword>
<dbReference type="Gene3D" id="1.10.10.10">
    <property type="entry name" value="Winged helix-like DNA-binding domain superfamily/Winged helix DNA-binding domain"/>
    <property type="match status" value="1"/>
</dbReference>
<organism evidence="6 7">
    <name type="scientific">Phytoactinopolyspora halotolerans</name>
    <dbReference type="NCBI Taxonomy" id="1981512"/>
    <lineage>
        <taxon>Bacteria</taxon>
        <taxon>Bacillati</taxon>
        <taxon>Actinomycetota</taxon>
        <taxon>Actinomycetes</taxon>
        <taxon>Jiangellales</taxon>
        <taxon>Jiangellaceae</taxon>
        <taxon>Phytoactinopolyspora</taxon>
    </lineage>
</organism>
<protein>
    <submittedName>
        <fullName evidence="6">Lrp/AsnC family transcriptional regulator</fullName>
    </submittedName>
</protein>
<comment type="caution">
    <text evidence="6">The sequence shown here is derived from an EMBL/GenBank/DDBJ whole genome shotgun (WGS) entry which is preliminary data.</text>
</comment>
<dbReference type="CDD" id="cd00090">
    <property type="entry name" value="HTH_ARSR"/>
    <property type="match status" value="1"/>
</dbReference>
<dbReference type="AlphaFoldDB" id="A0A6L9SIB7"/>
<dbReference type="GO" id="GO:0005829">
    <property type="term" value="C:cytosol"/>
    <property type="evidence" value="ECO:0007669"/>
    <property type="project" value="TreeGrafter"/>
</dbReference>
<dbReference type="PRINTS" id="PR00033">
    <property type="entry name" value="HTHASNC"/>
</dbReference>